<protein>
    <submittedName>
        <fullName evidence="1">Uncharacterized protein</fullName>
    </submittedName>
</protein>
<reference evidence="1 2" key="1">
    <citation type="submission" date="2009-02" db="EMBL/GenBank/DDBJ databases">
        <authorList>
            <person name="Fulton L."/>
            <person name="Clifton S."/>
            <person name="Fulton B."/>
            <person name="Xu J."/>
            <person name="Minx P."/>
            <person name="Pepin K.H."/>
            <person name="Johnson M."/>
            <person name="Bhonagiri V."/>
            <person name="Nash W.E."/>
            <person name="Mardis E.R."/>
            <person name="Wilson R.K."/>
        </authorList>
    </citation>
    <scope>NUCLEOTIDE SEQUENCE [LARGE SCALE GENOMIC DNA]</scope>
    <source>
        <strain evidence="1 2">ATCC 27758</strain>
    </source>
</reference>
<gene>
    <name evidence="1" type="ORF">COPCOM_03168</name>
</gene>
<organism evidence="1 2">
    <name type="scientific">Coprococcus comes ATCC 27758</name>
    <dbReference type="NCBI Taxonomy" id="470146"/>
    <lineage>
        <taxon>Bacteria</taxon>
        <taxon>Bacillati</taxon>
        <taxon>Bacillota</taxon>
        <taxon>Clostridia</taxon>
        <taxon>Lachnospirales</taxon>
        <taxon>Lachnospiraceae</taxon>
        <taxon>Coprococcus</taxon>
    </lineage>
</organism>
<evidence type="ECO:0000313" key="1">
    <source>
        <dbReference type="EMBL" id="EEG88463.1"/>
    </source>
</evidence>
<proteinExistence type="predicted"/>
<evidence type="ECO:0000313" key="2">
    <source>
        <dbReference type="Proteomes" id="UP000003793"/>
    </source>
</evidence>
<comment type="caution">
    <text evidence="1">The sequence shown here is derived from an EMBL/GenBank/DDBJ whole genome shotgun (WGS) entry which is preliminary data.</text>
</comment>
<dbReference type="EMBL" id="ABVR01000043">
    <property type="protein sequence ID" value="EEG88463.1"/>
    <property type="molecule type" value="Genomic_DNA"/>
</dbReference>
<dbReference type="HOGENOM" id="CLU_2805091_0_0_9"/>
<name>C0BDB7_9FIRM</name>
<accession>C0BDB7</accession>
<dbReference type="Proteomes" id="UP000003793">
    <property type="component" value="Unassembled WGS sequence"/>
</dbReference>
<sequence length="67" mass="8274">MYSWGCLDYELTITKLQLLKQLTVDLMKKQRLDYLRYKLILNMNQDSYSKVYFHLRIKLHNGMMRKQ</sequence>
<dbReference type="AlphaFoldDB" id="C0BDB7"/>
<reference evidence="1 2" key="2">
    <citation type="submission" date="2009-03" db="EMBL/GenBank/DDBJ databases">
        <title>Draft genome sequence of Coprococcus comes (ATCC 27758).</title>
        <authorList>
            <person name="Sudarsanam P."/>
            <person name="Ley R."/>
            <person name="Guruge J."/>
            <person name="Turnbaugh P.J."/>
            <person name="Mahowald M."/>
            <person name="Liep D."/>
            <person name="Gordon J."/>
        </authorList>
    </citation>
    <scope>NUCLEOTIDE SEQUENCE [LARGE SCALE GENOMIC DNA]</scope>
    <source>
        <strain evidence="1 2">ATCC 27758</strain>
    </source>
</reference>